<reference evidence="1" key="2">
    <citation type="submission" date="2014-09" db="EMBL/GenBank/DDBJ databases">
        <authorList>
            <person name="Aslett A.Martin."/>
        </authorList>
    </citation>
    <scope>NUCLEOTIDE SEQUENCE</scope>
    <source>
        <strain evidence="1">ED321 Heterogonic</strain>
    </source>
</reference>
<dbReference type="AlphaFoldDB" id="A0A090KSX5"/>
<name>A0A090KSX5_STRRB</name>
<evidence type="ECO:0000313" key="1">
    <source>
        <dbReference type="EMBL" id="CEF60600.1"/>
    </source>
</evidence>
<dbReference type="GeneID" id="36385413"/>
<evidence type="ECO:0000313" key="2">
    <source>
        <dbReference type="Proteomes" id="UP000035682"/>
    </source>
</evidence>
<accession>A0A090KSX5</accession>
<organism evidence="1">
    <name type="scientific">Strongyloides ratti</name>
    <name type="common">Parasitic roundworm</name>
    <dbReference type="NCBI Taxonomy" id="34506"/>
    <lineage>
        <taxon>Eukaryota</taxon>
        <taxon>Metazoa</taxon>
        <taxon>Ecdysozoa</taxon>
        <taxon>Nematoda</taxon>
        <taxon>Chromadorea</taxon>
        <taxon>Rhabditida</taxon>
        <taxon>Tylenchina</taxon>
        <taxon>Panagrolaimomorpha</taxon>
        <taxon>Strongyloidoidea</taxon>
        <taxon>Strongyloididae</taxon>
        <taxon>Strongyloides</taxon>
    </lineage>
</organism>
<keyword evidence="1" id="KW-0548">Nucleotidyltransferase</keyword>
<protein>
    <submittedName>
        <fullName evidence="1 3">Reverse transcriptase domain-containing protein</fullName>
    </submittedName>
</protein>
<sequence length="631" mass="71975">MDVISKSLNKLPELKLGLDLEKTAIDELIVKLNNKLGNPPMNDTLQQQQPVIQNDDENLDNRRRLSKVNHLSFVDDVKMFANCKEDFKRMKDTFVKVGTEMGLKINLSKCGVIPSILETVSDITDVEQLNTAYKYIGLPEKRQRIDLKYLKETLSNKIIGKIAKIFQSCLSTGQKIKLCNISIVHVIQYIVMHAAGSVSMRKIIALCKILDKCIVKVLSGSIKDNEVINLRQPTQTLARLYLKPENGGLGLINLAEAAKKSIITYDLNMLLDPIHKKVKCYFLKQSIDKKMSLISLFHTLMKQTKITYTIEPNSLLVNEICFINVKEAKKAIEQSINERFQIDMFEKWTKHMDYAKLYKQERLKTFWLCKTPLSDKDFNLIASAQQESLPGFSRFIAAIEKTSIRCPMCTDSPTSSHLIEGCKSKNAEILYRQRHDQVVRLTANYFIKNSRRKHLTINQLNELNENQDIDNSWCLSVDRPQLVEVNGSDYGFMDKNNKDRVRSTQFVHNRTDIVVINRTKRQVLVIEIAVSNPHLLEMQKSIKKTRYTVNGTVEVGSDNYNQVTNDMNISLSSKKQATRQAAPEACNEERCDGLSSSKEVAGRPCRTTRRAVSRTGELLGEILKNQDFTST</sequence>
<proteinExistence type="predicted"/>
<reference evidence="3" key="3">
    <citation type="submission" date="2020-12" db="UniProtKB">
        <authorList>
            <consortium name="WormBaseParasite"/>
        </authorList>
    </citation>
    <scope>IDENTIFICATION</scope>
</reference>
<dbReference type="WBParaSite" id="SRAE_X000233500.1">
    <property type="protein sequence ID" value="SRAE_X000233500.1"/>
    <property type="gene ID" value="WBGene00267919"/>
</dbReference>
<dbReference type="GO" id="GO:0003964">
    <property type="term" value="F:RNA-directed DNA polymerase activity"/>
    <property type="evidence" value="ECO:0007669"/>
    <property type="project" value="UniProtKB-KW"/>
</dbReference>
<keyword evidence="1" id="KW-0695">RNA-directed DNA polymerase</keyword>
<evidence type="ECO:0000313" key="3">
    <source>
        <dbReference type="WBParaSite" id="SRAE_X000233500.1"/>
    </source>
</evidence>
<keyword evidence="1" id="KW-0808">Transferase</keyword>
<gene>
    <name evidence="1 3 4" type="ORF">SRAE_X000233500</name>
</gene>
<dbReference type="RefSeq" id="XP_024499809.1">
    <property type="nucleotide sequence ID" value="XM_024645536.1"/>
</dbReference>
<dbReference type="WormBase" id="SRAE_X000233500">
    <property type="protein sequence ID" value="SRP00509"/>
    <property type="gene ID" value="WBGene00267919"/>
</dbReference>
<reference evidence="2" key="1">
    <citation type="submission" date="2014-09" db="EMBL/GenBank/DDBJ databases">
        <authorList>
            <person name="Martin A.A."/>
        </authorList>
    </citation>
    <scope>NUCLEOTIDE SEQUENCE</scope>
    <source>
        <strain evidence="2">ED321</strain>
    </source>
</reference>
<evidence type="ECO:0000313" key="4">
    <source>
        <dbReference type="WormBase" id="SRAE_X000233500"/>
    </source>
</evidence>
<keyword evidence="2" id="KW-1185">Reference proteome</keyword>
<dbReference type="OMA" id="ANCKEDF"/>
<dbReference type="CTD" id="36385413"/>
<dbReference type="OrthoDB" id="5875621at2759"/>
<dbReference type="EMBL" id="LN609400">
    <property type="protein sequence ID" value="CEF60600.1"/>
    <property type="molecule type" value="Genomic_DNA"/>
</dbReference>
<dbReference type="Proteomes" id="UP000035682">
    <property type="component" value="Unplaced"/>
</dbReference>